<accession>A0A6G0VPD4</accession>
<dbReference type="InterPro" id="IPR038765">
    <property type="entry name" value="Papain-like_cys_pep_sf"/>
</dbReference>
<organism evidence="1 2">
    <name type="scientific">Aphis craccivora</name>
    <name type="common">Cowpea aphid</name>
    <dbReference type="NCBI Taxonomy" id="307492"/>
    <lineage>
        <taxon>Eukaryota</taxon>
        <taxon>Metazoa</taxon>
        <taxon>Ecdysozoa</taxon>
        <taxon>Arthropoda</taxon>
        <taxon>Hexapoda</taxon>
        <taxon>Insecta</taxon>
        <taxon>Pterygota</taxon>
        <taxon>Neoptera</taxon>
        <taxon>Paraneoptera</taxon>
        <taxon>Hemiptera</taxon>
        <taxon>Sternorrhyncha</taxon>
        <taxon>Aphidomorpha</taxon>
        <taxon>Aphidoidea</taxon>
        <taxon>Aphididae</taxon>
        <taxon>Aphidini</taxon>
        <taxon>Aphis</taxon>
        <taxon>Aphis</taxon>
    </lineage>
</organism>
<sequence>YDSYLTNKNDEVKINELSDNSGNNVNIHDCFIFDIEKNDGKVNEFNLEVQKYDDKINETNLEFEKNDGNEINLEFEKNYGNEEFGLEVEKNGENVNEFNLEIEKNDSFEDWRGLGKPIITKNVSCYDTIELNNVTNGSKKLGKKTKSNKKSNYLEKDPTMLFYNDLSKTKSIVLGILKNGNISDLKPVKIDGFSYTLTNTCAFDSLFHLICTFYVDSMQYSAYIDQEISFDFFELVSTASKYGINAQKYRKRFVILIKVMGTLKTWNEHPSGLRNFNCSCTMAFMIQNIFTNYFTLVTIEKCLNCSFTKRRENVTISFKLPTENLDFLNDALTSMFLDDPKLCQHCKIGRIELVKEYGKQIIIESYVPLTARQNMDKDLDICVVLNEIPKTITVQQQLYNLRGIINFIPPTSKKLQAMGHYITHCWRHATNRWEKCDDLSTTARVVRPLSDCLLDTG</sequence>
<proteinExistence type="predicted"/>
<evidence type="ECO:0000313" key="1">
    <source>
        <dbReference type="EMBL" id="KAF0704234.1"/>
    </source>
</evidence>
<dbReference type="AlphaFoldDB" id="A0A6G0VPD4"/>
<comment type="caution">
    <text evidence="1">The sequence shown here is derived from an EMBL/GenBank/DDBJ whole genome shotgun (WGS) entry which is preliminary data.</text>
</comment>
<keyword evidence="2" id="KW-1185">Reference proteome</keyword>
<reference evidence="1 2" key="1">
    <citation type="submission" date="2019-08" db="EMBL/GenBank/DDBJ databases">
        <title>Whole genome of Aphis craccivora.</title>
        <authorList>
            <person name="Voronova N.V."/>
            <person name="Shulinski R.S."/>
            <person name="Bandarenka Y.V."/>
            <person name="Zhorov D.G."/>
            <person name="Warner D."/>
        </authorList>
    </citation>
    <scope>NUCLEOTIDE SEQUENCE [LARGE SCALE GENOMIC DNA]</scope>
    <source>
        <strain evidence="1">180601</strain>
        <tissue evidence="1">Whole Body</tissue>
    </source>
</reference>
<dbReference type="SUPFAM" id="SSF54001">
    <property type="entry name" value="Cysteine proteinases"/>
    <property type="match status" value="1"/>
</dbReference>
<name>A0A6G0VPD4_APHCR</name>
<evidence type="ECO:0000313" key="2">
    <source>
        <dbReference type="Proteomes" id="UP000478052"/>
    </source>
</evidence>
<dbReference type="OrthoDB" id="6776730at2759"/>
<protein>
    <recommendedName>
        <fullName evidence="3">USP domain-containing protein</fullName>
    </recommendedName>
</protein>
<evidence type="ECO:0008006" key="3">
    <source>
        <dbReference type="Google" id="ProtNLM"/>
    </source>
</evidence>
<dbReference type="EMBL" id="VUJU01013619">
    <property type="protein sequence ID" value="KAF0704234.1"/>
    <property type="molecule type" value="Genomic_DNA"/>
</dbReference>
<gene>
    <name evidence="1" type="ORF">FWK35_00039184</name>
</gene>
<dbReference type="Proteomes" id="UP000478052">
    <property type="component" value="Unassembled WGS sequence"/>
</dbReference>
<feature type="non-terminal residue" evidence="1">
    <location>
        <position position="1"/>
    </location>
</feature>